<gene>
    <name evidence="3" type="ORF">N0V83_002884</name>
</gene>
<accession>A0A9W8YDI6</accession>
<protein>
    <recommendedName>
        <fullName evidence="2">AB hydrolase-1 domain-containing protein</fullName>
    </recommendedName>
</protein>
<dbReference type="EMBL" id="JAPEUY010000004">
    <property type="protein sequence ID" value="KAJ4374143.1"/>
    <property type="molecule type" value="Genomic_DNA"/>
</dbReference>
<comment type="caution">
    <text evidence="3">The sequence shown here is derived from an EMBL/GenBank/DDBJ whole genome shotgun (WGS) entry which is preliminary data.</text>
</comment>
<evidence type="ECO:0000256" key="1">
    <source>
        <dbReference type="SAM" id="MobiDB-lite"/>
    </source>
</evidence>
<organism evidence="3 4">
    <name type="scientific">Neocucurbitaria cava</name>
    <dbReference type="NCBI Taxonomy" id="798079"/>
    <lineage>
        <taxon>Eukaryota</taxon>
        <taxon>Fungi</taxon>
        <taxon>Dikarya</taxon>
        <taxon>Ascomycota</taxon>
        <taxon>Pezizomycotina</taxon>
        <taxon>Dothideomycetes</taxon>
        <taxon>Pleosporomycetidae</taxon>
        <taxon>Pleosporales</taxon>
        <taxon>Pleosporineae</taxon>
        <taxon>Cucurbitariaceae</taxon>
        <taxon>Neocucurbitaria</taxon>
    </lineage>
</organism>
<keyword evidence="4" id="KW-1185">Reference proteome</keyword>
<feature type="region of interest" description="Disordered" evidence="1">
    <location>
        <begin position="141"/>
        <end position="187"/>
    </location>
</feature>
<dbReference type="InterPro" id="IPR000073">
    <property type="entry name" value="AB_hydrolase_1"/>
</dbReference>
<dbReference type="SUPFAM" id="SSF53474">
    <property type="entry name" value="alpha/beta-Hydrolases"/>
    <property type="match status" value="1"/>
</dbReference>
<dbReference type="AlphaFoldDB" id="A0A9W8YDI6"/>
<proteinExistence type="predicted"/>
<reference evidence="3" key="1">
    <citation type="submission" date="2022-10" db="EMBL/GenBank/DDBJ databases">
        <title>Tapping the CABI collections for fungal endophytes: first genome assemblies for Collariella, Neodidymelliopsis, Ascochyta clinopodiicola, Didymella pomorum, Didymosphaeria variabile, Neocosmospora piperis and Neocucurbitaria cava.</title>
        <authorList>
            <person name="Hill R."/>
        </authorList>
    </citation>
    <scope>NUCLEOTIDE SEQUENCE</scope>
    <source>
        <strain evidence="3">IMI 356814</strain>
    </source>
</reference>
<dbReference type="InterPro" id="IPR029058">
    <property type="entry name" value="AB_hydrolase_fold"/>
</dbReference>
<feature type="compositionally biased region" description="Low complexity" evidence="1">
    <location>
        <begin position="166"/>
        <end position="182"/>
    </location>
</feature>
<feature type="domain" description="AB hydrolase-1" evidence="2">
    <location>
        <begin position="28"/>
        <end position="311"/>
    </location>
</feature>
<dbReference type="OrthoDB" id="408373at2759"/>
<dbReference type="Gene3D" id="3.40.50.1820">
    <property type="entry name" value="alpha/beta hydrolase"/>
    <property type="match status" value="1"/>
</dbReference>
<evidence type="ECO:0000313" key="4">
    <source>
        <dbReference type="Proteomes" id="UP001140560"/>
    </source>
</evidence>
<name>A0A9W8YDI6_9PLEO</name>
<dbReference type="Proteomes" id="UP001140560">
    <property type="component" value="Unassembled WGS sequence"/>
</dbReference>
<evidence type="ECO:0000259" key="2">
    <source>
        <dbReference type="Pfam" id="PF12697"/>
    </source>
</evidence>
<evidence type="ECO:0000313" key="3">
    <source>
        <dbReference type="EMBL" id="KAJ4374143.1"/>
    </source>
</evidence>
<dbReference type="Pfam" id="PF12697">
    <property type="entry name" value="Abhydrolase_6"/>
    <property type="match status" value="1"/>
</dbReference>
<feature type="compositionally biased region" description="Polar residues" evidence="1">
    <location>
        <begin position="142"/>
        <end position="154"/>
    </location>
</feature>
<sequence length="335" mass="36307">MSKIPNSLMATSRLKVPAPYLYVAIGAASLDLFGRGYSAAPCPETHDYDSSLYMSQILLCLQSSPISWSPFTIVGYSLGGALGADFTSYFPALIKGLVLVAPGGLIRDKHISFSSKLLYQTPSLLPETLVEKLVAKRLWTGSKPTSNSNNNNAVEPQPGSVENAETTTTTTTTTARPSSSSSSKDKSTNAAVYLSSTHLLLPHNPASTVSAVVDWQLTHHAGFVPAFISTIRHAPIHNQHARWRAIREHIEKKNTELKRVWMVLGETDPIIIADELLEDAVGVLGEEIARWRVLEGVGHEVGVENADDIVDVVVRKVLGKKVKSTRAGRARSHHG</sequence>